<dbReference type="InterPro" id="IPR048033">
    <property type="entry name" value="HetZ-rel_2"/>
</dbReference>
<gene>
    <name evidence="1" type="ORF">EWV92_06095</name>
</gene>
<dbReference type="NCBIfam" id="NF037965">
    <property type="entry name" value="HetZ_rel_2"/>
    <property type="match status" value="1"/>
</dbReference>
<name>A0A552EZE5_MICAE</name>
<sequence>MTTIIDELRQEWQDRLSQTEDSLTDRQRGTIINWLLGEDSQRWENLDERDLAIAKRGLVYRWQILQQRYLKVSPTRAYRNLIDRLGACVTLRQKIRTWVSLSRDRRQAVADVLQEIIQEMLNSDRYLQSQLAWIARCTTDQATRNQLLLATLEEYALRPIRNQPLLAYRFVNYLRRQSKSGITNVPQQEIIRILSDEISGDEGENSLSLLDQNAIATYEDQRTYQEAQIQRAKVQEGFARYLEENVSREAVTWFNLYLGGESQDAIAKVMNIPIQQVYRLREKVSYHAIKVFALKEGTELIAEWLQISPKEHNFGLNLTQWQIFYAALSPTGKSVINGLKAGKTLEEIAGELNCKRTQVVKEWTQLYLSAQSLRTKT</sequence>
<dbReference type="Proteomes" id="UP000317708">
    <property type="component" value="Unassembled WGS sequence"/>
</dbReference>
<proteinExistence type="predicted"/>
<dbReference type="AlphaFoldDB" id="A0A552EZE5"/>
<evidence type="ECO:0000313" key="2">
    <source>
        <dbReference type="Proteomes" id="UP000317708"/>
    </source>
</evidence>
<reference evidence="1 2" key="1">
    <citation type="submission" date="2019-01" db="EMBL/GenBank/DDBJ databases">
        <title>Coherence of Microcystis species and biogeography revealed through population genomics.</title>
        <authorList>
            <person name="Perez-Carrascal O.M."/>
            <person name="Terrat Y."/>
            <person name="Giani A."/>
            <person name="Fortin N."/>
            <person name="Tromas N."/>
            <person name="Shapiro B.J."/>
        </authorList>
    </citation>
    <scope>NUCLEOTIDE SEQUENCE [LARGE SCALE GENOMIC DNA]</scope>
    <source>
        <strain evidence="1">Ma_MB_S_20031200_S102</strain>
    </source>
</reference>
<comment type="caution">
    <text evidence="1">The sequence shown here is derived from an EMBL/GenBank/DDBJ whole genome shotgun (WGS) entry which is preliminary data.</text>
</comment>
<evidence type="ECO:0000313" key="1">
    <source>
        <dbReference type="EMBL" id="TRU39829.1"/>
    </source>
</evidence>
<accession>A0A552EZE5</accession>
<evidence type="ECO:0008006" key="3">
    <source>
        <dbReference type="Google" id="ProtNLM"/>
    </source>
</evidence>
<organism evidence="1 2">
    <name type="scientific">Microcystis aeruginosa Ma_MB_S_20031200_S102</name>
    <dbReference type="NCBI Taxonomy" id="2486254"/>
    <lineage>
        <taxon>Bacteria</taxon>
        <taxon>Bacillati</taxon>
        <taxon>Cyanobacteriota</taxon>
        <taxon>Cyanophyceae</taxon>
        <taxon>Oscillatoriophycideae</taxon>
        <taxon>Chroococcales</taxon>
        <taxon>Microcystaceae</taxon>
        <taxon>Microcystis</taxon>
    </lineage>
</organism>
<protein>
    <recommendedName>
        <fullName evidence="3">HetZ-related protein 2</fullName>
    </recommendedName>
</protein>
<dbReference type="EMBL" id="SFBI01000059">
    <property type="protein sequence ID" value="TRU39829.1"/>
    <property type="molecule type" value="Genomic_DNA"/>
</dbReference>